<evidence type="ECO:0000313" key="1">
    <source>
        <dbReference type="EMBL" id="GAD18923.1"/>
    </source>
</evidence>
<gene>
    <name evidence="1" type="ORF">HFN_0054</name>
</gene>
<accession>T1DVQ0</accession>
<comment type="caution">
    <text evidence="1">The sequence shown here is derived from an EMBL/GenBank/DDBJ whole genome shotgun (WGS) entry which is preliminary data.</text>
</comment>
<keyword evidence="2" id="KW-1185">Reference proteome</keyword>
<sequence length="38" mass="4340">MRSHISGSLKFLACDELLCYTFLCFCLSKNFYTTPKSA</sequence>
<dbReference type="AlphaFoldDB" id="T1DVQ0"/>
<protein>
    <submittedName>
        <fullName evidence="1">Uncharacterized protein</fullName>
    </submittedName>
</protein>
<dbReference type="EMBL" id="BASD01000010">
    <property type="protein sequence ID" value="GAD18923.1"/>
    <property type="molecule type" value="Genomic_DNA"/>
</dbReference>
<reference evidence="1 2" key="1">
    <citation type="journal article" date="2013" name="Genome Announc.">
        <title>Draft Genome Sequence of Helicobacter fennelliae Strain MRY12-0050, Isolated from a Bacteremia Patient.</title>
        <authorList>
            <person name="Rimbara E."/>
            <person name="Matsui M."/>
            <person name="Mori S."/>
            <person name="Suzuki S."/>
            <person name="Suzuki M."/>
            <person name="Kim H."/>
            <person name="Sekizuka T."/>
            <person name="Kuroda M."/>
            <person name="Shibayama K."/>
        </authorList>
    </citation>
    <scope>NUCLEOTIDE SEQUENCE [LARGE SCALE GENOMIC DNA]</scope>
    <source>
        <strain evidence="1 2">MRY12-0050</strain>
    </source>
</reference>
<dbReference type="Proteomes" id="UP000018143">
    <property type="component" value="Unassembled WGS sequence"/>
</dbReference>
<dbReference type="STRING" id="1325130.HFN_0054"/>
<proteinExistence type="predicted"/>
<organism evidence="1 2">
    <name type="scientific">Helicobacter fennelliae MRY12-0050</name>
    <dbReference type="NCBI Taxonomy" id="1325130"/>
    <lineage>
        <taxon>Bacteria</taxon>
        <taxon>Pseudomonadati</taxon>
        <taxon>Campylobacterota</taxon>
        <taxon>Epsilonproteobacteria</taxon>
        <taxon>Campylobacterales</taxon>
        <taxon>Helicobacteraceae</taxon>
        <taxon>Helicobacter</taxon>
    </lineage>
</organism>
<evidence type="ECO:0000313" key="2">
    <source>
        <dbReference type="Proteomes" id="UP000018143"/>
    </source>
</evidence>
<name>T1DVQ0_9HELI</name>